<gene>
    <name evidence="1" type="ORF">Patl1_19002</name>
</gene>
<name>A0ACC1BYA1_9ROSI</name>
<proteinExistence type="predicted"/>
<dbReference type="EMBL" id="CM047898">
    <property type="protein sequence ID" value="KAJ0104810.1"/>
    <property type="molecule type" value="Genomic_DNA"/>
</dbReference>
<evidence type="ECO:0000313" key="1">
    <source>
        <dbReference type="EMBL" id="KAJ0104810.1"/>
    </source>
</evidence>
<accession>A0ACC1BYA1</accession>
<evidence type="ECO:0000313" key="2">
    <source>
        <dbReference type="Proteomes" id="UP001164250"/>
    </source>
</evidence>
<reference evidence="2" key="1">
    <citation type="journal article" date="2023" name="G3 (Bethesda)">
        <title>Genome assembly and association tests identify interacting loci associated with vigor, precocity, and sex in interspecific pistachio rootstocks.</title>
        <authorList>
            <person name="Palmer W."/>
            <person name="Jacygrad E."/>
            <person name="Sagayaradj S."/>
            <person name="Cavanaugh K."/>
            <person name="Han R."/>
            <person name="Bertier L."/>
            <person name="Beede B."/>
            <person name="Kafkas S."/>
            <person name="Golino D."/>
            <person name="Preece J."/>
            <person name="Michelmore R."/>
        </authorList>
    </citation>
    <scope>NUCLEOTIDE SEQUENCE [LARGE SCALE GENOMIC DNA]</scope>
</reference>
<comment type="caution">
    <text evidence="1">The sequence shown here is derived from an EMBL/GenBank/DDBJ whole genome shotgun (WGS) entry which is preliminary data.</text>
</comment>
<dbReference type="Proteomes" id="UP001164250">
    <property type="component" value="Chromosome 2"/>
</dbReference>
<keyword evidence="2" id="KW-1185">Reference proteome</keyword>
<organism evidence="1 2">
    <name type="scientific">Pistacia atlantica</name>
    <dbReference type="NCBI Taxonomy" id="434234"/>
    <lineage>
        <taxon>Eukaryota</taxon>
        <taxon>Viridiplantae</taxon>
        <taxon>Streptophyta</taxon>
        <taxon>Embryophyta</taxon>
        <taxon>Tracheophyta</taxon>
        <taxon>Spermatophyta</taxon>
        <taxon>Magnoliopsida</taxon>
        <taxon>eudicotyledons</taxon>
        <taxon>Gunneridae</taxon>
        <taxon>Pentapetalae</taxon>
        <taxon>rosids</taxon>
        <taxon>malvids</taxon>
        <taxon>Sapindales</taxon>
        <taxon>Anacardiaceae</taxon>
        <taxon>Pistacia</taxon>
    </lineage>
</organism>
<sequence length="158" mass="17605">MGRAPCCSKQGLHTGPWSAEEDTLLINYIRVHGEGDWRNLPARAVRVSPYSIAIENVVGFDTMESTRSSSPCHGEGNIIRPHDTEEPLRSRSDLIEKAAAAKVHIEEYGLANEIDNSFLDFLPIEDNIKLDEIIAEYEKLVSSENNVQFDSLADTFSV</sequence>
<protein>
    <submittedName>
        <fullName evidence="1">Uncharacterized protein</fullName>
    </submittedName>
</protein>